<dbReference type="InterPro" id="IPR029058">
    <property type="entry name" value="AB_hydrolase_fold"/>
</dbReference>
<proteinExistence type="predicted"/>
<dbReference type="STRING" id="735517.SAMN05444272_3069"/>
<dbReference type="AlphaFoldDB" id="A0A1M7L410"/>
<dbReference type="OrthoDB" id="9800435at2"/>
<dbReference type="EMBL" id="FRBW01000003">
    <property type="protein sequence ID" value="SHM72829.1"/>
    <property type="molecule type" value="Genomic_DNA"/>
</dbReference>
<reference evidence="3 4" key="1">
    <citation type="submission" date="2016-11" db="EMBL/GenBank/DDBJ databases">
        <authorList>
            <person name="Jaros S."/>
            <person name="Januszkiewicz K."/>
            <person name="Wedrychowicz H."/>
        </authorList>
    </citation>
    <scope>NUCLEOTIDE SEQUENCE [LARGE SCALE GENOMIC DNA]</scope>
    <source>
        <strain evidence="3 4">DSM 22153</strain>
    </source>
</reference>
<dbReference type="SUPFAM" id="SSF53474">
    <property type="entry name" value="alpha/beta-Hydrolases"/>
    <property type="match status" value="1"/>
</dbReference>
<dbReference type="GO" id="GO:0006508">
    <property type="term" value="P:proteolysis"/>
    <property type="evidence" value="ECO:0007669"/>
    <property type="project" value="InterPro"/>
</dbReference>
<name>A0A1M7L410_9HYPH</name>
<protein>
    <recommendedName>
        <fullName evidence="5">Alpha/beta fold hydrolase</fullName>
    </recommendedName>
</protein>
<feature type="domain" description="Xaa-Pro dipeptidyl-peptidase-like" evidence="2">
    <location>
        <begin position="18"/>
        <end position="138"/>
    </location>
</feature>
<dbReference type="Pfam" id="PF02129">
    <property type="entry name" value="Peptidase_S15"/>
    <property type="match status" value="1"/>
</dbReference>
<evidence type="ECO:0008006" key="5">
    <source>
        <dbReference type="Google" id="ProtNLM"/>
    </source>
</evidence>
<feature type="domain" description="Peptidase S9 prolyl oligopeptidase catalytic" evidence="1">
    <location>
        <begin position="149"/>
        <end position="195"/>
    </location>
</feature>
<keyword evidence="4" id="KW-1185">Reference proteome</keyword>
<accession>A0A1M7L410</accession>
<evidence type="ECO:0000313" key="4">
    <source>
        <dbReference type="Proteomes" id="UP000186002"/>
    </source>
</evidence>
<dbReference type="PANTHER" id="PTHR42103">
    <property type="entry name" value="ALPHA/BETA-HYDROLASES SUPERFAMILY PROTEIN"/>
    <property type="match status" value="1"/>
</dbReference>
<evidence type="ECO:0000259" key="2">
    <source>
        <dbReference type="Pfam" id="PF02129"/>
    </source>
</evidence>
<dbReference type="PANTHER" id="PTHR42103:SF2">
    <property type="entry name" value="AB HYDROLASE-1 DOMAIN-CONTAINING PROTEIN"/>
    <property type="match status" value="1"/>
</dbReference>
<dbReference type="Proteomes" id="UP000186002">
    <property type="component" value="Unassembled WGS sequence"/>
</dbReference>
<gene>
    <name evidence="3" type="ORF">SAMN05444272_3069</name>
</gene>
<sequence length="224" mass="24818">MPEVIFNGPAGRLEGRFHPAKKRNAPIALVLHPHPQFGGTMNNQVVYQLYYMYAQRGFAVLRFNFRGVGRSQGAFDHGQGELSDAAAALDWAQTVHPDARSCWIAGFSFGAWIGMQLLMRRPEVEGFISVAPPANLFDFSFLAPCPSSGLIIHGDNDKVVPLKDSQTLVDKLKTQKGIVIDHQIMPGANHFFENDVDDLMDRCGSYLDRRLGITPQDYLPVSSS</sequence>
<dbReference type="InterPro" id="IPR001375">
    <property type="entry name" value="Peptidase_S9_cat"/>
</dbReference>
<dbReference type="RefSeq" id="WP_073014186.1">
    <property type="nucleotide sequence ID" value="NZ_FRBW01000003.1"/>
</dbReference>
<dbReference type="Pfam" id="PF00326">
    <property type="entry name" value="Peptidase_S9"/>
    <property type="match status" value="1"/>
</dbReference>
<evidence type="ECO:0000259" key="1">
    <source>
        <dbReference type="Pfam" id="PF00326"/>
    </source>
</evidence>
<dbReference type="InterPro" id="IPR000383">
    <property type="entry name" value="Xaa-Pro-like_dom"/>
</dbReference>
<dbReference type="GO" id="GO:0008236">
    <property type="term" value="F:serine-type peptidase activity"/>
    <property type="evidence" value="ECO:0007669"/>
    <property type="project" value="InterPro"/>
</dbReference>
<organism evidence="3 4">
    <name type="scientific">Roseibium suaedae</name>
    <dbReference type="NCBI Taxonomy" id="735517"/>
    <lineage>
        <taxon>Bacteria</taxon>
        <taxon>Pseudomonadati</taxon>
        <taxon>Pseudomonadota</taxon>
        <taxon>Alphaproteobacteria</taxon>
        <taxon>Hyphomicrobiales</taxon>
        <taxon>Stappiaceae</taxon>
        <taxon>Roseibium</taxon>
    </lineage>
</organism>
<dbReference type="Gene3D" id="3.40.50.1820">
    <property type="entry name" value="alpha/beta hydrolase"/>
    <property type="match status" value="1"/>
</dbReference>
<evidence type="ECO:0000313" key="3">
    <source>
        <dbReference type="EMBL" id="SHM72829.1"/>
    </source>
</evidence>